<dbReference type="GO" id="GO:0140078">
    <property type="term" value="F:class I DNA-(apurinic or apyrimidinic site) endonuclease activity"/>
    <property type="evidence" value="ECO:0007669"/>
    <property type="project" value="UniProtKB-EC"/>
</dbReference>
<proteinExistence type="predicted"/>
<evidence type="ECO:0000256" key="1">
    <source>
        <dbReference type="SAM" id="MobiDB-lite"/>
    </source>
</evidence>
<feature type="domain" description="Ribonuclease H1 N-terminal" evidence="2">
    <location>
        <begin position="209"/>
        <end position="247"/>
    </location>
</feature>
<name>A0ABU6XAQ7_9FABA</name>
<protein>
    <submittedName>
        <fullName evidence="3">8-oxoguanine glycosylase ogg1</fullName>
        <ecNumber evidence="3">4.2.99.18</ecNumber>
    </submittedName>
</protein>
<dbReference type="Gene3D" id="1.10.340.30">
    <property type="entry name" value="Hypothetical protein, domain 2"/>
    <property type="match status" value="1"/>
</dbReference>
<sequence length="409" mass="45627">MEAQSEFETQNLHQRLQLHKSKPSIELAQHRQTTTETVTPTPTTTSSHSISHAKNSLSHSPSPSVKPSAGKTPTVFSELEARFAQLAEYLGGSRVFLQDPFEYLIQFLCSSNNNIKRIIKMVVYVSRTYLGTVEGFKFHAFPTLEQLSVVSEEQLQKAGFGYKCALGLYMRRAMLATPSDDTCEERKTRSLRFLLWGSGCDGGEQVLTWRGRVPGVYHNWLECKRQVTGFRNNEFRGFHNREEAEAWLAVEQGTDGGGNSAEANVGQVMIPQRLEMLRGSTRTPSCGGGSSSNNSESSERVWDDLRIPNEGPVMHMEDMELMLMRACAFFGVGLGGEWHSVWVQRYPAEQPHRGLELVAHGSRSMDETMARQDAAFVMLEKLLSATRRSLMSDLVTVLGRICGAVGVEP</sequence>
<dbReference type="PANTHER" id="PTHR10242:SF2">
    <property type="entry name" value="N-GLYCOSYLASE_DNA LYASE"/>
    <property type="match status" value="1"/>
</dbReference>
<dbReference type="EMBL" id="JASCZI010211619">
    <property type="protein sequence ID" value="MED6195181.1"/>
    <property type="molecule type" value="Genomic_DNA"/>
</dbReference>
<dbReference type="Gene3D" id="3.40.970.10">
    <property type="entry name" value="Ribonuclease H1, N-terminal domain"/>
    <property type="match status" value="1"/>
</dbReference>
<evidence type="ECO:0000313" key="3">
    <source>
        <dbReference type="EMBL" id="MED6195181.1"/>
    </source>
</evidence>
<reference evidence="3 4" key="1">
    <citation type="journal article" date="2023" name="Plants (Basel)">
        <title>Bridging the Gap: Combining Genomics and Transcriptomics Approaches to Understand Stylosanthes scabra, an Orphan Legume from the Brazilian Caatinga.</title>
        <authorList>
            <person name="Ferreira-Neto J.R.C."/>
            <person name="da Silva M.D."/>
            <person name="Binneck E."/>
            <person name="de Melo N.F."/>
            <person name="da Silva R.H."/>
            <person name="de Melo A.L.T.M."/>
            <person name="Pandolfi V."/>
            <person name="Bustamante F.O."/>
            <person name="Brasileiro-Vidal A.C."/>
            <person name="Benko-Iseppon A.M."/>
        </authorList>
    </citation>
    <scope>NUCLEOTIDE SEQUENCE [LARGE SCALE GENOMIC DNA]</scope>
    <source>
        <tissue evidence="3">Leaves</tissue>
    </source>
</reference>
<evidence type="ECO:0000259" key="2">
    <source>
        <dbReference type="Pfam" id="PF01693"/>
    </source>
</evidence>
<feature type="region of interest" description="Disordered" evidence="1">
    <location>
        <begin position="279"/>
        <end position="301"/>
    </location>
</feature>
<gene>
    <name evidence="3" type="primary">OGG1_3</name>
    <name evidence="3" type="ORF">PIB30_035604</name>
</gene>
<feature type="compositionally biased region" description="Polar residues" evidence="1">
    <location>
        <begin position="1"/>
        <end position="14"/>
    </location>
</feature>
<dbReference type="SUPFAM" id="SSF55658">
    <property type="entry name" value="L9 N-domain-like"/>
    <property type="match status" value="1"/>
</dbReference>
<dbReference type="InterPro" id="IPR011320">
    <property type="entry name" value="RNase_H1_N"/>
</dbReference>
<feature type="compositionally biased region" description="Polar residues" evidence="1">
    <location>
        <begin position="46"/>
        <end position="65"/>
    </location>
</feature>
<organism evidence="3 4">
    <name type="scientific">Stylosanthes scabra</name>
    <dbReference type="NCBI Taxonomy" id="79078"/>
    <lineage>
        <taxon>Eukaryota</taxon>
        <taxon>Viridiplantae</taxon>
        <taxon>Streptophyta</taxon>
        <taxon>Embryophyta</taxon>
        <taxon>Tracheophyta</taxon>
        <taxon>Spermatophyta</taxon>
        <taxon>Magnoliopsida</taxon>
        <taxon>eudicotyledons</taxon>
        <taxon>Gunneridae</taxon>
        <taxon>Pentapetalae</taxon>
        <taxon>rosids</taxon>
        <taxon>fabids</taxon>
        <taxon>Fabales</taxon>
        <taxon>Fabaceae</taxon>
        <taxon>Papilionoideae</taxon>
        <taxon>50 kb inversion clade</taxon>
        <taxon>dalbergioids sensu lato</taxon>
        <taxon>Dalbergieae</taxon>
        <taxon>Pterocarpus clade</taxon>
        <taxon>Stylosanthes</taxon>
    </lineage>
</organism>
<dbReference type="Pfam" id="PF01693">
    <property type="entry name" value="Cauli_VI"/>
    <property type="match status" value="1"/>
</dbReference>
<keyword evidence="3" id="KW-0456">Lyase</keyword>
<dbReference type="PANTHER" id="PTHR10242">
    <property type="entry name" value="8-OXOGUANINE DNA GLYCOSYLASE"/>
    <property type="match status" value="1"/>
</dbReference>
<evidence type="ECO:0000313" key="4">
    <source>
        <dbReference type="Proteomes" id="UP001341840"/>
    </source>
</evidence>
<accession>A0ABU6XAQ7</accession>
<dbReference type="InterPro" id="IPR009027">
    <property type="entry name" value="Ribosomal_bL9/RNase_H1_N"/>
</dbReference>
<dbReference type="InterPro" id="IPR011257">
    <property type="entry name" value="DNA_glycosylase"/>
</dbReference>
<dbReference type="InterPro" id="IPR037056">
    <property type="entry name" value="RNase_H1_N_sf"/>
</dbReference>
<dbReference type="EC" id="4.2.99.18" evidence="3"/>
<comment type="caution">
    <text evidence="3">The sequence shown here is derived from an EMBL/GenBank/DDBJ whole genome shotgun (WGS) entry which is preliminary data.</text>
</comment>
<feature type="compositionally biased region" description="Low complexity" evidence="1">
    <location>
        <begin position="34"/>
        <end position="45"/>
    </location>
</feature>
<dbReference type="SUPFAM" id="SSF48150">
    <property type="entry name" value="DNA-glycosylase"/>
    <property type="match status" value="1"/>
</dbReference>
<feature type="region of interest" description="Disordered" evidence="1">
    <location>
        <begin position="1"/>
        <end position="71"/>
    </location>
</feature>
<dbReference type="InterPro" id="IPR052054">
    <property type="entry name" value="Oxidative_DNA_repair_enzyme"/>
</dbReference>
<keyword evidence="4" id="KW-1185">Reference proteome</keyword>
<dbReference type="Proteomes" id="UP001341840">
    <property type="component" value="Unassembled WGS sequence"/>
</dbReference>